<dbReference type="AlphaFoldDB" id="A0A1F6D9D8"/>
<sequence length="140" mass="15560">MTNPKAKRKPRFWKSLPKEDKEGIVRELLEAGYTREAVGNALGTTKNAVVGYQHTHLPDLTGRPQGSLEEVPNELLKNLLAKVWPQEETADHVVEQSAPTKICVSTKLTSDWREQCGYSDGCGYKRLPGMTSCGRPGHDK</sequence>
<evidence type="ECO:0000313" key="1">
    <source>
        <dbReference type="EMBL" id="OGG58059.1"/>
    </source>
</evidence>
<organism evidence="1 2">
    <name type="scientific">Candidatus Kaiserbacteria bacterium RIFCSPHIGHO2_01_FULL_55_17</name>
    <dbReference type="NCBI Taxonomy" id="1798484"/>
    <lineage>
        <taxon>Bacteria</taxon>
        <taxon>Candidatus Kaiseribacteriota</taxon>
    </lineage>
</organism>
<proteinExistence type="predicted"/>
<dbReference type="EMBL" id="MFKX01000007">
    <property type="protein sequence ID" value="OGG58059.1"/>
    <property type="molecule type" value="Genomic_DNA"/>
</dbReference>
<gene>
    <name evidence="1" type="ORF">A2853_01055</name>
</gene>
<accession>A0A1F6D9D8</accession>
<name>A0A1F6D9D8_9BACT</name>
<reference evidence="1 2" key="1">
    <citation type="journal article" date="2016" name="Nat. Commun.">
        <title>Thousands of microbial genomes shed light on interconnected biogeochemical processes in an aquifer system.</title>
        <authorList>
            <person name="Anantharaman K."/>
            <person name="Brown C.T."/>
            <person name="Hug L.A."/>
            <person name="Sharon I."/>
            <person name="Castelle C.J."/>
            <person name="Probst A.J."/>
            <person name="Thomas B.C."/>
            <person name="Singh A."/>
            <person name="Wilkins M.J."/>
            <person name="Karaoz U."/>
            <person name="Brodie E.L."/>
            <person name="Williams K.H."/>
            <person name="Hubbard S.S."/>
            <person name="Banfield J.F."/>
        </authorList>
    </citation>
    <scope>NUCLEOTIDE SEQUENCE [LARGE SCALE GENOMIC DNA]</scope>
</reference>
<comment type="caution">
    <text evidence="1">The sequence shown here is derived from an EMBL/GenBank/DDBJ whole genome shotgun (WGS) entry which is preliminary data.</text>
</comment>
<protein>
    <submittedName>
        <fullName evidence="1">Uncharacterized protein</fullName>
    </submittedName>
</protein>
<dbReference type="Proteomes" id="UP000177958">
    <property type="component" value="Unassembled WGS sequence"/>
</dbReference>
<evidence type="ECO:0000313" key="2">
    <source>
        <dbReference type="Proteomes" id="UP000177958"/>
    </source>
</evidence>